<organism evidence="1 2">
    <name type="scientific">Candidatus Anaerobiospirillum merdipullorum</name>
    <dbReference type="NCBI Taxonomy" id="2838450"/>
    <lineage>
        <taxon>Bacteria</taxon>
        <taxon>Pseudomonadati</taxon>
        <taxon>Pseudomonadota</taxon>
        <taxon>Gammaproteobacteria</taxon>
        <taxon>Aeromonadales</taxon>
        <taxon>Succinivibrionaceae</taxon>
        <taxon>Anaerobiospirillum</taxon>
    </lineage>
</organism>
<dbReference type="EMBL" id="JAHLFG010000003">
    <property type="protein sequence ID" value="MBU3825944.1"/>
    <property type="molecule type" value="Genomic_DNA"/>
</dbReference>
<dbReference type="Proteomes" id="UP000824150">
    <property type="component" value="Unassembled WGS sequence"/>
</dbReference>
<comment type="caution">
    <text evidence="1">The sequence shown here is derived from an EMBL/GenBank/DDBJ whole genome shotgun (WGS) entry which is preliminary data.</text>
</comment>
<evidence type="ECO:0000313" key="2">
    <source>
        <dbReference type="Proteomes" id="UP000824150"/>
    </source>
</evidence>
<sequence>MHEKGVNFTYNTCPYGLFGKQALAHLPFAMVTHGGVHQEKRSLGYRQVLIKGFCAV</sequence>
<gene>
    <name evidence="1" type="ORF">IAA31_00410</name>
</gene>
<reference evidence="1" key="1">
    <citation type="journal article" date="2021" name="PeerJ">
        <title>Extensive microbial diversity within the chicken gut microbiome revealed by metagenomics and culture.</title>
        <authorList>
            <person name="Gilroy R."/>
            <person name="Ravi A."/>
            <person name="Getino M."/>
            <person name="Pursley I."/>
            <person name="Horton D.L."/>
            <person name="Alikhan N.F."/>
            <person name="Baker D."/>
            <person name="Gharbi K."/>
            <person name="Hall N."/>
            <person name="Watson M."/>
            <person name="Adriaenssens E.M."/>
            <person name="Foster-Nyarko E."/>
            <person name="Jarju S."/>
            <person name="Secka A."/>
            <person name="Antonio M."/>
            <person name="Oren A."/>
            <person name="Chaudhuri R.R."/>
            <person name="La Ragione R."/>
            <person name="Hildebrand F."/>
            <person name="Pallen M.J."/>
        </authorList>
    </citation>
    <scope>NUCLEOTIDE SEQUENCE</scope>
    <source>
        <strain evidence="1">687</strain>
    </source>
</reference>
<protein>
    <submittedName>
        <fullName evidence="1">Uncharacterized protein</fullName>
    </submittedName>
</protein>
<proteinExistence type="predicted"/>
<accession>A0A9E2KMG1</accession>
<reference evidence="1" key="2">
    <citation type="submission" date="2021-04" db="EMBL/GenBank/DDBJ databases">
        <authorList>
            <person name="Gilroy R."/>
        </authorList>
    </citation>
    <scope>NUCLEOTIDE SEQUENCE</scope>
    <source>
        <strain evidence="1">687</strain>
    </source>
</reference>
<name>A0A9E2KMG1_9GAMM</name>
<evidence type="ECO:0000313" key="1">
    <source>
        <dbReference type="EMBL" id="MBU3825944.1"/>
    </source>
</evidence>
<dbReference type="AlphaFoldDB" id="A0A9E2KMG1"/>